<dbReference type="Proteomes" id="UP000008820">
    <property type="component" value="Chromosome 1"/>
</dbReference>
<dbReference type="Pfam" id="PF07776">
    <property type="entry name" value="zf-AD"/>
    <property type="match status" value="1"/>
</dbReference>
<dbReference type="FunFam" id="3.30.160.60:FF:000096">
    <property type="entry name" value="Zinc finger and BTB domain-containing protein 18 isoform 1"/>
    <property type="match status" value="1"/>
</dbReference>
<feature type="compositionally biased region" description="Acidic residues" evidence="5">
    <location>
        <begin position="163"/>
        <end position="173"/>
    </location>
</feature>
<dbReference type="EnsemblMetazoa" id="AAEL002153-RA">
    <property type="protein sequence ID" value="AAEL002153-PA"/>
    <property type="gene ID" value="AAEL002153"/>
</dbReference>
<dbReference type="InterPro" id="IPR036236">
    <property type="entry name" value="Znf_C2H2_sf"/>
</dbReference>
<dbReference type="PROSITE" id="PS50157">
    <property type="entry name" value="ZINC_FINGER_C2H2_2"/>
    <property type="match status" value="4"/>
</dbReference>
<feature type="region of interest" description="Disordered" evidence="5">
    <location>
        <begin position="148"/>
        <end position="173"/>
    </location>
</feature>
<dbReference type="SUPFAM" id="SSF57716">
    <property type="entry name" value="Glucocorticoid receptor-like (DNA-binding domain)"/>
    <property type="match status" value="1"/>
</dbReference>
<dbReference type="PROSITE" id="PS00028">
    <property type="entry name" value="ZINC_FINGER_C2H2_1"/>
    <property type="match status" value="5"/>
</dbReference>
<accession>A0A1S4F130</accession>
<dbReference type="InterPro" id="IPR013087">
    <property type="entry name" value="Znf_C2H2_type"/>
</dbReference>
<dbReference type="Pfam" id="PF00096">
    <property type="entry name" value="zf-C2H2"/>
    <property type="match status" value="1"/>
</dbReference>
<dbReference type="PANTHER" id="PTHR24379">
    <property type="entry name" value="KRAB AND ZINC FINGER DOMAIN-CONTAINING"/>
    <property type="match status" value="1"/>
</dbReference>
<dbReference type="InParanoid" id="A0A1S4F130"/>
<dbReference type="GO" id="GO:0005634">
    <property type="term" value="C:nucleus"/>
    <property type="evidence" value="ECO:0007669"/>
    <property type="project" value="InterPro"/>
</dbReference>
<dbReference type="PANTHER" id="PTHR24379:SF121">
    <property type="entry name" value="C2H2-TYPE DOMAIN-CONTAINING PROTEIN"/>
    <property type="match status" value="1"/>
</dbReference>
<dbReference type="VEuPathDB" id="VectorBase:AAEL002153"/>
<dbReference type="SMART" id="SM00868">
    <property type="entry name" value="zf-AD"/>
    <property type="match status" value="2"/>
</dbReference>
<evidence type="ECO:0000256" key="3">
    <source>
        <dbReference type="ARBA" id="ARBA00022771"/>
    </source>
</evidence>
<reference evidence="6" key="2">
    <citation type="submission" date="2021-02" db="UniProtKB">
        <authorList>
            <consortium name="EnsemblMetazoa"/>
        </authorList>
    </citation>
    <scope>IDENTIFICATION</scope>
    <source>
        <strain evidence="6">LVP_AGWG</strain>
    </source>
</reference>
<dbReference type="SUPFAM" id="SSF57667">
    <property type="entry name" value="beta-beta-alpha zinc fingers"/>
    <property type="match status" value="3"/>
</dbReference>
<evidence type="ECO:0000256" key="2">
    <source>
        <dbReference type="ARBA" id="ARBA00022737"/>
    </source>
</evidence>
<dbReference type="OrthoDB" id="6077919at2759"/>
<evidence type="ECO:0000313" key="7">
    <source>
        <dbReference type="Proteomes" id="UP000008820"/>
    </source>
</evidence>
<protein>
    <submittedName>
        <fullName evidence="6">Uncharacterized protein</fullName>
    </submittedName>
</protein>
<keyword evidence="7" id="KW-1185">Reference proteome</keyword>
<dbReference type="SMART" id="SM00355">
    <property type="entry name" value="ZnF_C2H2"/>
    <property type="match status" value="6"/>
</dbReference>
<organism evidence="6 7">
    <name type="scientific">Aedes aegypti</name>
    <name type="common">Yellowfever mosquito</name>
    <name type="synonym">Culex aegypti</name>
    <dbReference type="NCBI Taxonomy" id="7159"/>
    <lineage>
        <taxon>Eukaryota</taxon>
        <taxon>Metazoa</taxon>
        <taxon>Ecdysozoa</taxon>
        <taxon>Arthropoda</taxon>
        <taxon>Hexapoda</taxon>
        <taxon>Insecta</taxon>
        <taxon>Pterygota</taxon>
        <taxon>Neoptera</taxon>
        <taxon>Endopterygota</taxon>
        <taxon>Diptera</taxon>
        <taxon>Nematocera</taxon>
        <taxon>Culicoidea</taxon>
        <taxon>Culicidae</taxon>
        <taxon>Culicinae</taxon>
        <taxon>Aedini</taxon>
        <taxon>Aedes</taxon>
        <taxon>Stegomyia</taxon>
    </lineage>
</organism>
<dbReference type="Gene3D" id="3.40.1800.20">
    <property type="match status" value="1"/>
</dbReference>
<dbReference type="PROSITE" id="PS51915">
    <property type="entry name" value="ZAD"/>
    <property type="match status" value="1"/>
</dbReference>
<keyword evidence="1" id="KW-0479">Metal-binding</keyword>
<proteinExistence type="predicted"/>
<dbReference type="Gene3D" id="3.30.160.60">
    <property type="entry name" value="Classic Zinc Finger"/>
    <property type="match status" value="4"/>
</dbReference>
<dbReference type="GO" id="GO:0008270">
    <property type="term" value="F:zinc ion binding"/>
    <property type="evidence" value="ECO:0007669"/>
    <property type="project" value="UniProtKB-UniRule"/>
</dbReference>
<keyword evidence="4" id="KW-0862">Zinc</keyword>
<name>A0A1S4F130_AEDAE</name>
<keyword evidence="3" id="KW-0863">Zinc-finger</keyword>
<sequence>MDVPFRSAINDPHQCRLCLRVCDDTFLESIFSGQEYSIAHQIFECTSIRVTQQDNLTKICRNCAALLFITTEFRNACFKTNRLLLEDFVILEVGEWVDEANRKALKNCSELIVKHKQQVDYLYDSIVPDSESYLAGSLEIERELFNSASTSDGKEPKEKDGAEDIPDVQPEEPDPEIIQEITKFLEAQQTIGEGGLCQLCSLDVGRNIPEDSVTTIRRYFKGAQTIWICDVCRQCLEIISLWKDSFRSKAVAKATYKLSNIKETQRHLLKQFRDLNAQLEKKPHKAKSVGTKPSKRKKIECGLCGKQYDSWKMKAHMNEHERKKPYQCDQLGCSSAFSGVDLLNRHKKLWHSDYFYKSCSTCGKKCKTQGIYKTHISYHEEPQLPCEVCGKLMRNKRSMWKHMKSHQTPENREHVCEVCNKRFAVAYTLRVHKRIHTNEKPFPCGNCGKQFQYNCLLKNHLERCHAGEPSAELELT</sequence>
<evidence type="ECO:0000256" key="4">
    <source>
        <dbReference type="ARBA" id="ARBA00022833"/>
    </source>
</evidence>
<evidence type="ECO:0000256" key="1">
    <source>
        <dbReference type="ARBA" id="ARBA00022723"/>
    </source>
</evidence>
<gene>
    <name evidence="6" type="primary">5580061</name>
</gene>
<reference evidence="6 7" key="1">
    <citation type="submission" date="2017-06" db="EMBL/GenBank/DDBJ databases">
        <title>Aedes aegypti genome working group (AGWG) sequencing and assembly.</title>
        <authorList>
            <consortium name="Aedes aegypti Genome Working Group (AGWG)"/>
            <person name="Matthews B.J."/>
        </authorList>
    </citation>
    <scope>NUCLEOTIDE SEQUENCE [LARGE SCALE GENOMIC DNA]</scope>
    <source>
        <strain evidence="6 7">LVP_AGWG</strain>
    </source>
</reference>
<evidence type="ECO:0000313" key="6">
    <source>
        <dbReference type="EnsemblMetazoa" id="AAEL002153-PA"/>
    </source>
</evidence>
<keyword evidence="2" id="KW-0677">Repeat</keyword>
<feature type="compositionally biased region" description="Basic and acidic residues" evidence="5">
    <location>
        <begin position="152"/>
        <end position="162"/>
    </location>
</feature>
<evidence type="ECO:0000256" key="5">
    <source>
        <dbReference type="SAM" id="MobiDB-lite"/>
    </source>
</evidence>
<dbReference type="InterPro" id="IPR012934">
    <property type="entry name" value="Znf_AD"/>
</dbReference>
<dbReference type="AlphaFoldDB" id="A0A1S4F130"/>
<dbReference type="FunFam" id="3.30.160.60:FF:000446">
    <property type="entry name" value="Zinc finger protein"/>
    <property type="match status" value="1"/>
</dbReference>